<dbReference type="PROSITE" id="PS00866">
    <property type="entry name" value="CPSASE_1"/>
    <property type="match status" value="1"/>
</dbReference>
<dbReference type="SMART" id="SM00878">
    <property type="entry name" value="Biotin_carb_C"/>
    <property type="match status" value="1"/>
</dbReference>
<organism evidence="11 12">
    <name type="scientific">Microbacterium foliorum</name>
    <dbReference type="NCBI Taxonomy" id="104336"/>
    <lineage>
        <taxon>Bacteria</taxon>
        <taxon>Bacillati</taxon>
        <taxon>Actinomycetota</taxon>
        <taxon>Actinomycetes</taxon>
        <taxon>Micrococcales</taxon>
        <taxon>Microbacteriaceae</taxon>
        <taxon>Microbacterium</taxon>
    </lineage>
</organism>
<dbReference type="InterPro" id="IPR011764">
    <property type="entry name" value="Biotin_carboxylation_dom"/>
</dbReference>
<dbReference type="InterPro" id="IPR005481">
    <property type="entry name" value="BC-like_N"/>
</dbReference>
<dbReference type="PROSITE" id="PS00188">
    <property type="entry name" value="BIOTIN"/>
    <property type="match status" value="1"/>
</dbReference>
<feature type="domain" description="Biotin carboxylation" evidence="10">
    <location>
        <begin position="9"/>
        <end position="451"/>
    </location>
</feature>
<dbReference type="Gene3D" id="3.30.470.20">
    <property type="entry name" value="ATP-grasp fold, B domain"/>
    <property type="match status" value="1"/>
</dbReference>
<keyword evidence="3" id="KW-0436">Ligase</keyword>
<dbReference type="Gene3D" id="2.40.50.100">
    <property type="match status" value="1"/>
</dbReference>
<dbReference type="OrthoDB" id="9760256at2"/>
<dbReference type="PANTHER" id="PTHR18866">
    <property type="entry name" value="CARBOXYLASE:PYRUVATE/ACETYL-COA/PROPIONYL-COA CARBOXYLASE"/>
    <property type="match status" value="1"/>
</dbReference>
<dbReference type="InterPro" id="IPR011054">
    <property type="entry name" value="Rudment_hybrid_motif"/>
</dbReference>
<dbReference type="InterPro" id="IPR011761">
    <property type="entry name" value="ATP-grasp"/>
</dbReference>
<evidence type="ECO:0000256" key="1">
    <source>
        <dbReference type="ARBA" id="ARBA00001953"/>
    </source>
</evidence>
<evidence type="ECO:0000256" key="2">
    <source>
        <dbReference type="ARBA" id="ARBA00013263"/>
    </source>
</evidence>
<dbReference type="AlphaFoldDB" id="A0A4Y5YPZ0"/>
<evidence type="ECO:0000259" key="10">
    <source>
        <dbReference type="PROSITE" id="PS50979"/>
    </source>
</evidence>
<dbReference type="Pfam" id="PF02786">
    <property type="entry name" value="CPSase_L_D2"/>
    <property type="match status" value="1"/>
</dbReference>
<dbReference type="InterPro" id="IPR000089">
    <property type="entry name" value="Biotin_lipoyl"/>
</dbReference>
<evidence type="ECO:0000256" key="7">
    <source>
        <dbReference type="PROSITE-ProRule" id="PRU00409"/>
    </source>
</evidence>
<keyword evidence="6" id="KW-0092">Biotin</keyword>
<dbReference type="InterPro" id="IPR005479">
    <property type="entry name" value="CPAse_ATP-bd"/>
</dbReference>
<dbReference type="GO" id="GO:0046872">
    <property type="term" value="F:metal ion binding"/>
    <property type="evidence" value="ECO:0007669"/>
    <property type="project" value="InterPro"/>
</dbReference>
<keyword evidence="4 7" id="KW-0547">Nucleotide-binding</keyword>
<dbReference type="SUPFAM" id="SSF56059">
    <property type="entry name" value="Glutathione synthetase ATP-binding domain-like"/>
    <property type="match status" value="1"/>
</dbReference>
<evidence type="ECO:0000256" key="4">
    <source>
        <dbReference type="ARBA" id="ARBA00022741"/>
    </source>
</evidence>
<protein>
    <recommendedName>
        <fullName evidence="2">biotin carboxylase</fullName>
        <ecNumber evidence="2">6.3.4.14</ecNumber>
    </recommendedName>
</protein>
<dbReference type="InterPro" id="IPR011053">
    <property type="entry name" value="Single_hybrid_motif"/>
</dbReference>
<dbReference type="PROSITE" id="PS00867">
    <property type="entry name" value="CPSASE_2"/>
    <property type="match status" value="1"/>
</dbReference>
<evidence type="ECO:0000259" key="8">
    <source>
        <dbReference type="PROSITE" id="PS50968"/>
    </source>
</evidence>
<dbReference type="InterPro" id="IPR001882">
    <property type="entry name" value="Biotin_BS"/>
</dbReference>
<dbReference type="EC" id="6.3.4.14" evidence="2"/>
<dbReference type="SUPFAM" id="SSF51230">
    <property type="entry name" value="Single hybrid motif"/>
    <property type="match status" value="1"/>
</dbReference>
<evidence type="ECO:0000256" key="6">
    <source>
        <dbReference type="ARBA" id="ARBA00023267"/>
    </source>
</evidence>
<dbReference type="SUPFAM" id="SSF52440">
    <property type="entry name" value="PreATP-grasp domain"/>
    <property type="match status" value="1"/>
</dbReference>
<comment type="cofactor">
    <cofactor evidence="1">
        <name>biotin</name>
        <dbReference type="ChEBI" id="CHEBI:57586"/>
    </cofactor>
</comment>
<dbReference type="InterPro" id="IPR050856">
    <property type="entry name" value="Biotin_carboxylase_complex"/>
</dbReference>
<dbReference type="PROSITE" id="PS50968">
    <property type="entry name" value="BIOTINYL_LIPOYL"/>
    <property type="match status" value="1"/>
</dbReference>
<dbReference type="PROSITE" id="PS50979">
    <property type="entry name" value="BC"/>
    <property type="match status" value="1"/>
</dbReference>
<dbReference type="SUPFAM" id="SSF51246">
    <property type="entry name" value="Rudiment single hybrid motif"/>
    <property type="match status" value="1"/>
</dbReference>
<keyword evidence="5 7" id="KW-0067">ATP-binding</keyword>
<accession>A0A4Y5YPZ0</accession>
<dbReference type="EMBL" id="CP041040">
    <property type="protein sequence ID" value="QDE34784.1"/>
    <property type="molecule type" value="Genomic_DNA"/>
</dbReference>
<dbReference type="GO" id="GO:0004075">
    <property type="term" value="F:biotin carboxylase activity"/>
    <property type="evidence" value="ECO:0007669"/>
    <property type="project" value="UniProtKB-EC"/>
</dbReference>
<evidence type="ECO:0000256" key="3">
    <source>
        <dbReference type="ARBA" id="ARBA00022598"/>
    </source>
</evidence>
<dbReference type="PROSITE" id="PS50975">
    <property type="entry name" value="ATP_GRASP"/>
    <property type="match status" value="1"/>
</dbReference>
<dbReference type="CDD" id="cd06850">
    <property type="entry name" value="biotinyl_domain"/>
    <property type="match status" value="1"/>
</dbReference>
<dbReference type="InterPro" id="IPR005482">
    <property type="entry name" value="Biotin_COase_C"/>
</dbReference>
<gene>
    <name evidence="11" type="ORF">FIV50_08255</name>
</gene>
<dbReference type="FunFam" id="3.40.50.20:FF:000010">
    <property type="entry name" value="Propionyl-CoA carboxylase subunit alpha"/>
    <property type="match status" value="1"/>
</dbReference>
<dbReference type="GO" id="GO:0005524">
    <property type="term" value="F:ATP binding"/>
    <property type="evidence" value="ECO:0007669"/>
    <property type="project" value="UniProtKB-UniRule"/>
</dbReference>
<feature type="domain" description="Lipoyl-binding" evidence="8">
    <location>
        <begin position="562"/>
        <end position="635"/>
    </location>
</feature>
<evidence type="ECO:0000256" key="5">
    <source>
        <dbReference type="ARBA" id="ARBA00022840"/>
    </source>
</evidence>
<reference evidence="11 12" key="1">
    <citation type="submission" date="2019-06" db="EMBL/GenBank/DDBJ databases">
        <title>Complete genome of Microbacterium foliorum M2.</title>
        <authorList>
            <person name="Cao G."/>
        </authorList>
    </citation>
    <scope>NUCLEOTIDE SEQUENCE [LARGE SCALE GENOMIC DNA]</scope>
    <source>
        <strain evidence="11 12">M2</strain>
    </source>
</reference>
<evidence type="ECO:0000259" key="9">
    <source>
        <dbReference type="PROSITE" id="PS50975"/>
    </source>
</evidence>
<dbReference type="RefSeq" id="WP_140037022.1">
    <property type="nucleotide sequence ID" value="NZ_CP041040.1"/>
</dbReference>
<sequence>MTNTSASRDFDTVLVANRGEIARRIIRTLRTLGIRSIAVHSDADADAPHVREADEAVRIGPAAVAESYLDIDAVIAAARATGAQAIHPGYGFLSESVGLAEACAENGVVFIGPSIEALQIMGDKAKARDHVVRSGVPVVPGFDARGLSDAEIAEEAAAVGYPLLVKPSAGGGGKGMEVVEAPAGLSAALASARRVARSAFGDDSLIMERLIRRPRHIEVQVFGDTHGTVIALGERECTLQRRHQKVIEEAPSAGIPEATRDRLLEAATQAAASVSYVGAGTVEFLIDADAPDQVFFIEMNTRLQVEHPVTEEVTGLDLVALQISIAAGGRLDPAPTVRGHAIEARVYAESPERGFLPSTGRILLFDPPRGVRVDAAVETGSEVTGFYDPMIAKVIAFAEDRSSALRLLDEALSRTVVLGVDTNIAFLRLLCRDERVMAGDLDTGLIETLLPLEDEPPTTTMLVAASRAVLHAEDTVGEARRARRAGQVWQALTERDRHEVSFLTDRGEVIVAPAADGPAARAAVATDVDGGVWVSEDGRTMRLRPLDRRARMLHRLQARERRETESGPDARAPMPGSVVAVHVRDGDQVTAGTPLVSIEAMKMEHPVLAPHDGTVRLTVAVGDQVRRDQRVAHMTTEEN</sequence>
<name>A0A4Y5YPZ0_9MICO</name>
<dbReference type="InterPro" id="IPR016185">
    <property type="entry name" value="PreATP-grasp_dom_sf"/>
</dbReference>
<dbReference type="Pfam" id="PF00364">
    <property type="entry name" value="Biotin_lipoyl"/>
    <property type="match status" value="1"/>
</dbReference>
<proteinExistence type="predicted"/>
<dbReference type="Proteomes" id="UP000316125">
    <property type="component" value="Chromosome"/>
</dbReference>
<evidence type="ECO:0000313" key="12">
    <source>
        <dbReference type="Proteomes" id="UP000316125"/>
    </source>
</evidence>
<dbReference type="Pfam" id="PF02785">
    <property type="entry name" value="Biotin_carb_C"/>
    <property type="match status" value="1"/>
</dbReference>
<dbReference type="PANTHER" id="PTHR18866:SF33">
    <property type="entry name" value="METHYLCROTONOYL-COA CARBOXYLASE SUBUNIT ALPHA, MITOCHONDRIAL-RELATED"/>
    <property type="match status" value="1"/>
</dbReference>
<feature type="domain" description="ATP-grasp" evidence="9">
    <location>
        <begin position="128"/>
        <end position="327"/>
    </location>
</feature>
<dbReference type="Pfam" id="PF00289">
    <property type="entry name" value="Biotin_carb_N"/>
    <property type="match status" value="1"/>
</dbReference>
<evidence type="ECO:0000313" key="11">
    <source>
        <dbReference type="EMBL" id="QDE34784.1"/>
    </source>
</evidence>